<sequence length="781" mass="89289">MSGPWNIAAVLQLFHGNYSSVLNQATRECKESQIHMRAFYAPLIGISVVYTIIVSLQTRRRACCRPNRKRANKSKTSSVPLDKSADKTELRTTSTGCCQKYAYFSRHPGLPIPFNSIFFRHSTMAYACGYLCAFNIIAGIFSEYYSMRKYLPFAPIWFGMLFQIMSIAFLSTTLLPVFISITRGGFFCWTCGALYSVLQSSILLSSFARSICLGYRTALRQAGLQLPTLLGFLYLTFYFCQQLVLHRRSIRTDWLHYRLNKPSNYVYNTARYIQSRLRSPTGHSFNPAANAKLKTVVARAKAATATTTTTVTTKTNNTHCCLGLRNACSRLFYPPMGFTYPPILVWSLTVSLLLQYFLINQSLTWFYDVIAQGRYSISQRFPDLNKTLGENLAISNARHVYSLFEIPKNSSEETILRLQFAFIYYWIDIFWLCVLTSSFLALFSNTVSVFQILLNYQELSFAIYRGGHKVVPAMKRLLNPFKVTRGVILYPSYQIALMACGFYLQILIYGAIFILLSVVVTMNAFTNKAFIVYFFRTSWPSVVLITIFRTVQELAIRFLFTKHRGKSYGFNNVRSLQVYAFFASFYNVIFGLISGVGRILYCPISSAICISRMDISPLGIPLQIVDTGYVAFLGFLYADTTTNNPIMKTFLWILLHDHLVDWSDDSSFDSALLIEVECFDEWLHRSRFVRMRSNMRDEEQGYSQNINFLELARPHTSVMMGNGNEDLSSSNLPSASTRSTLARNRWFLAYTLIHNPDLRKWRRITPEDTAMVINACPLSTI</sequence>
<feature type="region of interest" description="Disordered" evidence="8">
    <location>
        <begin position="67"/>
        <end position="87"/>
    </location>
</feature>
<keyword evidence="6 9" id="KW-0472">Membrane</keyword>
<evidence type="ECO:0000313" key="10">
    <source>
        <dbReference type="EMBL" id="TPP66219.1"/>
    </source>
</evidence>
<keyword evidence="5 9" id="KW-1133">Transmembrane helix</keyword>
<dbReference type="STRING" id="46835.A0A504Z088"/>
<dbReference type="GO" id="GO:0071939">
    <property type="term" value="P:vitamin A import into cell"/>
    <property type="evidence" value="ECO:0007669"/>
    <property type="project" value="TreeGrafter"/>
</dbReference>
<dbReference type="PANTHER" id="PTHR21444">
    <property type="entry name" value="COILED-COIL DOMAIN-CONTAINING PROTEIN 180"/>
    <property type="match status" value="1"/>
</dbReference>
<feature type="transmembrane region" description="Helical" evidence="9">
    <location>
        <begin position="228"/>
        <end position="245"/>
    </location>
</feature>
<dbReference type="GO" id="GO:0034632">
    <property type="term" value="F:retinol transmembrane transporter activity"/>
    <property type="evidence" value="ECO:0007669"/>
    <property type="project" value="InterPro"/>
</dbReference>
<feature type="transmembrane region" description="Helical" evidence="9">
    <location>
        <begin position="156"/>
        <end position="179"/>
    </location>
</feature>
<dbReference type="GO" id="GO:0038023">
    <property type="term" value="F:signaling receptor activity"/>
    <property type="evidence" value="ECO:0007669"/>
    <property type="project" value="InterPro"/>
</dbReference>
<feature type="transmembrane region" description="Helical" evidence="9">
    <location>
        <begin position="38"/>
        <end position="56"/>
    </location>
</feature>
<evidence type="ECO:0000256" key="2">
    <source>
        <dbReference type="ARBA" id="ARBA00022448"/>
    </source>
</evidence>
<name>A0A504Z088_FASGI</name>
<evidence type="ECO:0000256" key="7">
    <source>
        <dbReference type="ARBA" id="ARBA00023170"/>
    </source>
</evidence>
<evidence type="ECO:0000256" key="3">
    <source>
        <dbReference type="ARBA" id="ARBA00022475"/>
    </source>
</evidence>
<dbReference type="AlphaFoldDB" id="A0A504Z088"/>
<evidence type="ECO:0000256" key="5">
    <source>
        <dbReference type="ARBA" id="ARBA00022989"/>
    </source>
</evidence>
<gene>
    <name evidence="10" type="ORF">FGIG_08193</name>
</gene>
<keyword evidence="3" id="KW-1003">Cell membrane</keyword>
<dbReference type="OrthoDB" id="2376984at2759"/>
<keyword evidence="2" id="KW-0813">Transport</keyword>
<dbReference type="InterPro" id="IPR026612">
    <property type="entry name" value="STRA6-like"/>
</dbReference>
<feature type="transmembrane region" description="Helical" evidence="9">
    <location>
        <begin position="423"/>
        <end position="443"/>
    </location>
</feature>
<feature type="transmembrane region" description="Helical" evidence="9">
    <location>
        <begin position="539"/>
        <end position="560"/>
    </location>
</feature>
<organism evidence="10 11">
    <name type="scientific">Fasciola gigantica</name>
    <name type="common">Giant liver fluke</name>
    <dbReference type="NCBI Taxonomy" id="46835"/>
    <lineage>
        <taxon>Eukaryota</taxon>
        <taxon>Metazoa</taxon>
        <taxon>Spiralia</taxon>
        <taxon>Lophotrochozoa</taxon>
        <taxon>Platyhelminthes</taxon>
        <taxon>Trematoda</taxon>
        <taxon>Digenea</taxon>
        <taxon>Plagiorchiida</taxon>
        <taxon>Echinostomata</taxon>
        <taxon>Echinostomatoidea</taxon>
        <taxon>Fasciolidae</taxon>
        <taxon>Fasciola</taxon>
    </lineage>
</organism>
<evidence type="ECO:0000256" key="6">
    <source>
        <dbReference type="ARBA" id="ARBA00023136"/>
    </source>
</evidence>
<dbReference type="Proteomes" id="UP000316759">
    <property type="component" value="Unassembled WGS sequence"/>
</dbReference>
<proteinExistence type="predicted"/>
<keyword evidence="7" id="KW-0675">Receptor</keyword>
<evidence type="ECO:0000256" key="8">
    <source>
        <dbReference type="SAM" id="MobiDB-lite"/>
    </source>
</evidence>
<dbReference type="GO" id="GO:0005886">
    <property type="term" value="C:plasma membrane"/>
    <property type="evidence" value="ECO:0007669"/>
    <property type="project" value="UniProtKB-SubCell"/>
</dbReference>
<keyword evidence="11" id="KW-1185">Reference proteome</keyword>
<dbReference type="Pfam" id="PF14752">
    <property type="entry name" value="RBP_receptor"/>
    <property type="match status" value="1"/>
</dbReference>
<reference evidence="10 11" key="1">
    <citation type="submission" date="2019-04" db="EMBL/GenBank/DDBJ databases">
        <title>Annotation for the trematode Fasciola gigantica.</title>
        <authorList>
            <person name="Choi Y.-J."/>
        </authorList>
    </citation>
    <scope>NUCLEOTIDE SEQUENCE [LARGE SCALE GENOMIC DNA]</scope>
    <source>
        <strain evidence="10">Uganda_cow_1</strain>
    </source>
</reference>
<evidence type="ECO:0000313" key="11">
    <source>
        <dbReference type="Proteomes" id="UP000316759"/>
    </source>
</evidence>
<protein>
    <submittedName>
        <fullName evidence="10">Uncharacterized protein</fullName>
    </submittedName>
</protein>
<feature type="transmembrane region" description="Helical" evidence="9">
    <location>
        <begin position="186"/>
        <end position="208"/>
    </location>
</feature>
<feature type="transmembrane region" description="Helical" evidence="9">
    <location>
        <begin position="124"/>
        <end position="144"/>
    </location>
</feature>
<evidence type="ECO:0000256" key="9">
    <source>
        <dbReference type="SAM" id="Phobius"/>
    </source>
</evidence>
<comment type="caution">
    <text evidence="10">The sequence shown here is derived from an EMBL/GenBank/DDBJ whole genome shotgun (WGS) entry which is preliminary data.</text>
</comment>
<feature type="transmembrane region" description="Helical" evidence="9">
    <location>
        <begin position="338"/>
        <end position="359"/>
    </location>
</feature>
<feature type="transmembrane region" description="Helical" evidence="9">
    <location>
        <begin position="495"/>
        <end position="519"/>
    </location>
</feature>
<evidence type="ECO:0000256" key="4">
    <source>
        <dbReference type="ARBA" id="ARBA00022692"/>
    </source>
</evidence>
<dbReference type="EMBL" id="SUNJ01002136">
    <property type="protein sequence ID" value="TPP66219.1"/>
    <property type="molecule type" value="Genomic_DNA"/>
</dbReference>
<feature type="transmembrane region" description="Helical" evidence="9">
    <location>
        <begin position="580"/>
        <end position="601"/>
    </location>
</feature>
<keyword evidence="4 9" id="KW-0812">Transmembrane</keyword>
<comment type="subcellular location">
    <subcellularLocation>
        <location evidence="1">Cell membrane</location>
        <topology evidence="1">Multi-pass membrane protein</topology>
    </subcellularLocation>
</comment>
<accession>A0A504Z088</accession>
<dbReference type="PANTHER" id="PTHR21444:SF15">
    <property type="entry name" value="RECEPTOR FOR RETINOL UPTAKE STRA6"/>
    <property type="match status" value="1"/>
</dbReference>
<evidence type="ECO:0000256" key="1">
    <source>
        <dbReference type="ARBA" id="ARBA00004651"/>
    </source>
</evidence>